<sequence>MDLQIQNLRDGKSSVEDAFWQTVHEMGGKERIHLVGNVFKSEDESQVNVFEELVKDLFNGTLPLRRSRDTTNKDKLTEYNKCRPNGKNENIAACDTKSYCDPIENSAHVLTVENRKARGQNVNHLETNARLKHARVTIDSQMIIFIFKRQFINCRENRACLKEILKDVRARTKLTSIRPALLGLVRTTVENEESELSVVMLEDLMRSVFKKHPAELIWVGQFVPNKADRTLTIKKNACRTVQTSLNAECIENSHNLPWMQKCFPWIPRKRMNQPKTSSAYRHQGLSENVEGLPLKTSCMSDGHCTEDQLEPDFGVSSLDGSSEPSPKQLLT</sequence>
<keyword evidence="4" id="KW-1185">Reference proteome</keyword>
<accession>A0A9Q1FEY1</accession>
<name>A0A9Q1FEY1_SYNKA</name>
<organism evidence="3 4">
    <name type="scientific">Synaphobranchus kaupii</name>
    <name type="common">Kaup's arrowtooth eel</name>
    <dbReference type="NCBI Taxonomy" id="118154"/>
    <lineage>
        <taxon>Eukaryota</taxon>
        <taxon>Metazoa</taxon>
        <taxon>Chordata</taxon>
        <taxon>Craniata</taxon>
        <taxon>Vertebrata</taxon>
        <taxon>Euteleostomi</taxon>
        <taxon>Actinopterygii</taxon>
        <taxon>Neopterygii</taxon>
        <taxon>Teleostei</taxon>
        <taxon>Anguilliformes</taxon>
        <taxon>Synaphobranchidae</taxon>
        <taxon>Synaphobranchus</taxon>
    </lineage>
</organism>
<dbReference type="AlphaFoldDB" id="A0A9Q1FEY1"/>
<reference evidence="3" key="1">
    <citation type="journal article" date="2023" name="Science">
        <title>Genome structures resolve the early diversification of teleost fishes.</title>
        <authorList>
            <person name="Parey E."/>
            <person name="Louis A."/>
            <person name="Montfort J."/>
            <person name="Bouchez O."/>
            <person name="Roques C."/>
            <person name="Iampietro C."/>
            <person name="Lluch J."/>
            <person name="Castinel A."/>
            <person name="Donnadieu C."/>
            <person name="Desvignes T."/>
            <person name="Floi Bucao C."/>
            <person name="Jouanno E."/>
            <person name="Wen M."/>
            <person name="Mejri S."/>
            <person name="Dirks R."/>
            <person name="Jansen H."/>
            <person name="Henkel C."/>
            <person name="Chen W.J."/>
            <person name="Zahm M."/>
            <person name="Cabau C."/>
            <person name="Klopp C."/>
            <person name="Thompson A.W."/>
            <person name="Robinson-Rechavi M."/>
            <person name="Braasch I."/>
            <person name="Lecointre G."/>
            <person name="Bobe J."/>
            <person name="Postlethwait J.H."/>
            <person name="Berthelot C."/>
            <person name="Roest Crollius H."/>
            <person name="Guiguen Y."/>
        </authorList>
    </citation>
    <scope>NUCLEOTIDE SEQUENCE</scope>
    <source>
        <strain evidence="3">WJC10195</strain>
    </source>
</reference>
<comment type="caution">
    <text evidence="3">The sequence shown here is derived from an EMBL/GenBank/DDBJ whole genome shotgun (WGS) entry which is preliminary data.</text>
</comment>
<proteinExistence type="predicted"/>
<dbReference type="InterPro" id="IPR027868">
    <property type="entry name" value="C2orf72-like_C"/>
</dbReference>
<gene>
    <name evidence="3" type="ORF">SKAU_G00197700</name>
</gene>
<evidence type="ECO:0000256" key="1">
    <source>
        <dbReference type="SAM" id="MobiDB-lite"/>
    </source>
</evidence>
<feature type="region of interest" description="Disordered" evidence="1">
    <location>
        <begin position="309"/>
        <end position="331"/>
    </location>
</feature>
<feature type="domain" description="C2orf72-like C-terminal" evidence="2">
    <location>
        <begin position="180"/>
        <end position="306"/>
    </location>
</feature>
<dbReference type="OrthoDB" id="9908060at2759"/>
<dbReference type="EMBL" id="JAINUF010000006">
    <property type="protein sequence ID" value="KAJ8356976.1"/>
    <property type="molecule type" value="Genomic_DNA"/>
</dbReference>
<evidence type="ECO:0000313" key="3">
    <source>
        <dbReference type="EMBL" id="KAJ8356976.1"/>
    </source>
</evidence>
<dbReference type="PANTHER" id="PTHR35675:SF1">
    <property type="entry name" value="RIKEN CDNA 2810459M11 GENE"/>
    <property type="match status" value="1"/>
</dbReference>
<evidence type="ECO:0000259" key="2">
    <source>
        <dbReference type="Pfam" id="PF15443"/>
    </source>
</evidence>
<dbReference type="Pfam" id="PF15443">
    <property type="entry name" value="DUF4630"/>
    <property type="match status" value="1"/>
</dbReference>
<dbReference type="Proteomes" id="UP001152622">
    <property type="component" value="Chromosome 6"/>
</dbReference>
<evidence type="ECO:0000313" key="4">
    <source>
        <dbReference type="Proteomes" id="UP001152622"/>
    </source>
</evidence>
<dbReference type="PANTHER" id="PTHR35675">
    <property type="entry name" value="HYPOTHETICAL PROTEIN LOC100362216"/>
    <property type="match status" value="1"/>
</dbReference>
<protein>
    <recommendedName>
        <fullName evidence="2">C2orf72-like C-terminal domain-containing protein</fullName>
    </recommendedName>
</protein>
<feature type="compositionally biased region" description="Polar residues" evidence="1">
    <location>
        <begin position="318"/>
        <end position="331"/>
    </location>
</feature>